<sequence>MGVILIDLLTSGTISTVHYCDTLTKLKSAIRRQRPRVEGFCSWMIIEIPYSKGHKRTYCRLGWESLDHPITVPPCPTLTLPPFPTMVSERREVTSEAMKSVRRL</sequence>
<dbReference type="Proteomes" id="UP000499080">
    <property type="component" value="Unassembled WGS sequence"/>
</dbReference>
<gene>
    <name evidence="1" type="ORF">AVEN_146916_1</name>
</gene>
<organism evidence="1 2">
    <name type="scientific">Araneus ventricosus</name>
    <name type="common">Orbweaver spider</name>
    <name type="synonym">Epeira ventricosa</name>
    <dbReference type="NCBI Taxonomy" id="182803"/>
    <lineage>
        <taxon>Eukaryota</taxon>
        <taxon>Metazoa</taxon>
        <taxon>Ecdysozoa</taxon>
        <taxon>Arthropoda</taxon>
        <taxon>Chelicerata</taxon>
        <taxon>Arachnida</taxon>
        <taxon>Araneae</taxon>
        <taxon>Araneomorphae</taxon>
        <taxon>Entelegynae</taxon>
        <taxon>Araneoidea</taxon>
        <taxon>Araneidae</taxon>
        <taxon>Araneus</taxon>
    </lineage>
</organism>
<proteinExistence type="predicted"/>
<evidence type="ECO:0000313" key="1">
    <source>
        <dbReference type="EMBL" id="GBO10974.1"/>
    </source>
</evidence>
<protein>
    <submittedName>
        <fullName evidence="1">Uncharacterized protein</fullName>
    </submittedName>
</protein>
<dbReference type="EMBL" id="BGPR01035935">
    <property type="protein sequence ID" value="GBO10974.1"/>
    <property type="molecule type" value="Genomic_DNA"/>
</dbReference>
<accession>A0A4Y2UFU5</accession>
<dbReference type="AlphaFoldDB" id="A0A4Y2UFU5"/>
<evidence type="ECO:0000313" key="2">
    <source>
        <dbReference type="Proteomes" id="UP000499080"/>
    </source>
</evidence>
<comment type="caution">
    <text evidence="1">The sequence shown here is derived from an EMBL/GenBank/DDBJ whole genome shotgun (WGS) entry which is preliminary data.</text>
</comment>
<reference evidence="1 2" key="1">
    <citation type="journal article" date="2019" name="Sci. Rep.">
        <title>Orb-weaving spider Araneus ventricosus genome elucidates the spidroin gene catalogue.</title>
        <authorList>
            <person name="Kono N."/>
            <person name="Nakamura H."/>
            <person name="Ohtoshi R."/>
            <person name="Moran D.A.P."/>
            <person name="Shinohara A."/>
            <person name="Yoshida Y."/>
            <person name="Fujiwara M."/>
            <person name="Mori M."/>
            <person name="Tomita M."/>
            <person name="Arakawa K."/>
        </authorList>
    </citation>
    <scope>NUCLEOTIDE SEQUENCE [LARGE SCALE GENOMIC DNA]</scope>
</reference>
<keyword evidence="2" id="KW-1185">Reference proteome</keyword>
<name>A0A4Y2UFU5_ARAVE</name>